<dbReference type="Proteomes" id="UP000499080">
    <property type="component" value="Unassembled WGS sequence"/>
</dbReference>
<gene>
    <name evidence="1" type="ORF">AVEN_250328_1</name>
</gene>
<accession>A0A4Y2VFQ0</accession>
<name>A0A4Y2VFQ0_ARAVE</name>
<sequence length="65" mass="7339">VSGLYSEVPGLVFFGSVVFKGEFFSSSEGVRRTLIAEGLRTLMQVLLSSKRLNFSSEERQWTQLH</sequence>
<feature type="non-terminal residue" evidence="1">
    <location>
        <position position="1"/>
    </location>
</feature>
<organism evidence="1 2">
    <name type="scientific">Araneus ventricosus</name>
    <name type="common">Orbweaver spider</name>
    <name type="synonym">Epeira ventricosa</name>
    <dbReference type="NCBI Taxonomy" id="182803"/>
    <lineage>
        <taxon>Eukaryota</taxon>
        <taxon>Metazoa</taxon>
        <taxon>Ecdysozoa</taxon>
        <taxon>Arthropoda</taxon>
        <taxon>Chelicerata</taxon>
        <taxon>Arachnida</taxon>
        <taxon>Araneae</taxon>
        <taxon>Araneomorphae</taxon>
        <taxon>Entelegynae</taxon>
        <taxon>Araneoidea</taxon>
        <taxon>Araneidae</taxon>
        <taxon>Araneus</taxon>
    </lineage>
</organism>
<dbReference type="AlphaFoldDB" id="A0A4Y2VFQ0"/>
<evidence type="ECO:0000313" key="1">
    <source>
        <dbReference type="EMBL" id="GBO22470.1"/>
    </source>
</evidence>
<protein>
    <submittedName>
        <fullName evidence="1">Uncharacterized protein</fullName>
    </submittedName>
</protein>
<reference evidence="1 2" key="1">
    <citation type="journal article" date="2019" name="Sci. Rep.">
        <title>Orb-weaving spider Araneus ventricosus genome elucidates the spidroin gene catalogue.</title>
        <authorList>
            <person name="Kono N."/>
            <person name="Nakamura H."/>
            <person name="Ohtoshi R."/>
            <person name="Moran D.A.P."/>
            <person name="Shinohara A."/>
            <person name="Yoshida Y."/>
            <person name="Fujiwara M."/>
            <person name="Mori M."/>
            <person name="Tomita M."/>
            <person name="Arakawa K."/>
        </authorList>
    </citation>
    <scope>NUCLEOTIDE SEQUENCE [LARGE SCALE GENOMIC DNA]</scope>
</reference>
<comment type="caution">
    <text evidence="1">The sequence shown here is derived from an EMBL/GenBank/DDBJ whole genome shotgun (WGS) entry which is preliminary data.</text>
</comment>
<evidence type="ECO:0000313" key="2">
    <source>
        <dbReference type="Proteomes" id="UP000499080"/>
    </source>
</evidence>
<proteinExistence type="predicted"/>
<keyword evidence="2" id="KW-1185">Reference proteome</keyword>
<dbReference type="EMBL" id="BGPR01045548">
    <property type="protein sequence ID" value="GBO22470.1"/>
    <property type="molecule type" value="Genomic_DNA"/>
</dbReference>